<dbReference type="EMBL" id="JACBAD010001816">
    <property type="protein sequence ID" value="KAF7133750.1"/>
    <property type="molecule type" value="Genomic_DNA"/>
</dbReference>
<keyword evidence="3 7" id="KW-1133">Transmembrane helix</keyword>
<feature type="transmembrane region" description="Helical" evidence="7">
    <location>
        <begin position="12"/>
        <end position="32"/>
    </location>
</feature>
<keyword evidence="2 7" id="KW-0812">Transmembrane</keyword>
<keyword evidence="4 7" id="KW-0472">Membrane</keyword>
<dbReference type="PANTHER" id="PTHR33048:SF108">
    <property type="entry name" value="INTEGRAL MEMBRANE PROTEIN"/>
    <property type="match status" value="1"/>
</dbReference>
<dbReference type="PANTHER" id="PTHR33048">
    <property type="entry name" value="PTH11-LIKE INTEGRAL MEMBRANE PROTEIN (AFU_ORTHOLOGUE AFUA_5G11245)"/>
    <property type="match status" value="1"/>
</dbReference>
<dbReference type="InterPro" id="IPR052337">
    <property type="entry name" value="SAT4-like"/>
</dbReference>
<evidence type="ECO:0000256" key="6">
    <source>
        <dbReference type="SAM" id="MobiDB-lite"/>
    </source>
</evidence>
<dbReference type="OrthoDB" id="5329176at2759"/>
<comment type="caution">
    <text evidence="9">The sequence shown here is derived from an EMBL/GenBank/DDBJ whole genome shotgun (WGS) entry which is preliminary data.</text>
</comment>
<dbReference type="Proteomes" id="UP000630445">
    <property type="component" value="Unassembled WGS sequence"/>
</dbReference>
<evidence type="ECO:0000256" key="5">
    <source>
        <dbReference type="ARBA" id="ARBA00038359"/>
    </source>
</evidence>
<dbReference type="GO" id="GO:0016020">
    <property type="term" value="C:membrane"/>
    <property type="evidence" value="ECO:0007669"/>
    <property type="project" value="UniProtKB-SubCell"/>
</dbReference>
<evidence type="ECO:0000256" key="3">
    <source>
        <dbReference type="ARBA" id="ARBA00022989"/>
    </source>
</evidence>
<evidence type="ECO:0000256" key="1">
    <source>
        <dbReference type="ARBA" id="ARBA00004141"/>
    </source>
</evidence>
<evidence type="ECO:0000313" key="10">
    <source>
        <dbReference type="Proteomes" id="UP000630445"/>
    </source>
</evidence>
<feature type="compositionally biased region" description="Polar residues" evidence="6">
    <location>
        <begin position="369"/>
        <end position="379"/>
    </location>
</feature>
<feature type="region of interest" description="Disordered" evidence="6">
    <location>
        <begin position="362"/>
        <end position="385"/>
    </location>
</feature>
<proteinExistence type="inferred from homology"/>
<evidence type="ECO:0000256" key="7">
    <source>
        <dbReference type="SAM" id="Phobius"/>
    </source>
</evidence>
<name>A0A8H6PFN2_9EURO</name>
<accession>A0A8H6PFN2</accession>
<feature type="transmembrane region" description="Helical" evidence="7">
    <location>
        <begin position="256"/>
        <end position="281"/>
    </location>
</feature>
<gene>
    <name evidence="9" type="ORF">CNMCM5793_005104</name>
</gene>
<feature type="transmembrane region" description="Helical" evidence="7">
    <location>
        <begin position="69"/>
        <end position="92"/>
    </location>
</feature>
<evidence type="ECO:0000259" key="8">
    <source>
        <dbReference type="Pfam" id="PF20684"/>
    </source>
</evidence>
<evidence type="ECO:0000256" key="4">
    <source>
        <dbReference type="ARBA" id="ARBA00023136"/>
    </source>
</evidence>
<dbReference type="InterPro" id="IPR049326">
    <property type="entry name" value="Rhodopsin_dom_fungi"/>
</dbReference>
<feature type="transmembrane region" description="Helical" evidence="7">
    <location>
        <begin position="224"/>
        <end position="244"/>
    </location>
</feature>
<comment type="subcellular location">
    <subcellularLocation>
        <location evidence="1">Membrane</location>
        <topology evidence="1">Multi-pass membrane protein</topology>
    </subcellularLocation>
</comment>
<organism evidence="9 10">
    <name type="scientific">Aspergillus hiratsukae</name>
    <dbReference type="NCBI Taxonomy" id="1194566"/>
    <lineage>
        <taxon>Eukaryota</taxon>
        <taxon>Fungi</taxon>
        <taxon>Dikarya</taxon>
        <taxon>Ascomycota</taxon>
        <taxon>Pezizomycotina</taxon>
        <taxon>Eurotiomycetes</taxon>
        <taxon>Eurotiomycetidae</taxon>
        <taxon>Eurotiales</taxon>
        <taxon>Aspergillaceae</taxon>
        <taxon>Aspergillus</taxon>
        <taxon>Aspergillus subgen. Fumigati</taxon>
    </lineage>
</organism>
<reference evidence="9" key="1">
    <citation type="submission" date="2020-06" db="EMBL/GenBank/DDBJ databases">
        <title>Draft genome sequences of strains closely related to Aspergillus parafelis and Aspergillus hiratsukae.</title>
        <authorList>
            <person name="Dos Santos R.A.C."/>
            <person name="Rivero-Menendez O."/>
            <person name="Steenwyk J.L."/>
            <person name="Mead M.E."/>
            <person name="Goldman G.H."/>
            <person name="Alastruey-Izquierdo A."/>
            <person name="Rokas A."/>
        </authorList>
    </citation>
    <scope>NUCLEOTIDE SEQUENCE</scope>
    <source>
        <strain evidence="9">CNM-CM5793</strain>
    </source>
</reference>
<protein>
    <recommendedName>
        <fullName evidence="8">Rhodopsin domain-containing protein</fullName>
    </recommendedName>
</protein>
<feature type="transmembrane region" description="Helical" evidence="7">
    <location>
        <begin position="189"/>
        <end position="212"/>
    </location>
</feature>
<evidence type="ECO:0000313" key="9">
    <source>
        <dbReference type="EMBL" id="KAF7133750.1"/>
    </source>
</evidence>
<dbReference type="AlphaFoldDB" id="A0A8H6PFN2"/>
<evidence type="ECO:0000256" key="2">
    <source>
        <dbReference type="ARBA" id="ARBA00022692"/>
    </source>
</evidence>
<sequence>MTAPSDTLQPQAIALIFAFPAAATIVVGLRIYSRLVLTRTFAADDWVICFAEVRDTFSPRFLALTRIKVLYWAETITSYYVIKYLYIGYHVWDVPKDFPAALGAKYSYATLLLYNPVLALIKTSILLFLLRLTGQKVNVRRAIYGLLVLNGVAMVATFFITMFHCVPIASNWDPMSYPNAKCINFANFVTGTACAAIFTDVLVLILPTWIVYNLKIARGQKLMLIGILSLGLISVISGIVRVILLDNYDRHIPADYTYSVLFCISTIEVGLSIIAACAPALKPLFVMVIPKVFSSNKSRSGPQYNRYGASRSGPNGYDLEHISRASRRGHGDTMIEAGDGESGDRLSKNGIVLTTEMEVQWHESGSGRPINQGSSTESLVQPRKL</sequence>
<feature type="domain" description="Rhodopsin" evidence="8">
    <location>
        <begin position="29"/>
        <end position="286"/>
    </location>
</feature>
<feature type="transmembrane region" description="Helical" evidence="7">
    <location>
        <begin position="112"/>
        <end position="130"/>
    </location>
</feature>
<comment type="similarity">
    <text evidence="5">Belongs to the SAT4 family.</text>
</comment>
<keyword evidence="10" id="KW-1185">Reference proteome</keyword>
<dbReference type="Pfam" id="PF20684">
    <property type="entry name" value="Fung_rhodopsin"/>
    <property type="match status" value="1"/>
</dbReference>
<feature type="transmembrane region" description="Helical" evidence="7">
    <location>
        <begin position="142"/>
        <end position="169"/>
    </location>
</feature>